<dbReference type="InterPro" id="IPR010285">
    <property type="entry name" value="DNA_helicase_pif1-like_DEAD"/>
</dbReference>
<dbReference type="Gene3D" id="3.40.50.300">
    <property type="entry name" value="P-loop containing nucleotide triphosphate hydrolases"/>
    <property type="match status" value="2"/>
</dbReference>
<dbReference type="AlphaFoldDB" id="A0A840DY92"/>
<dbReference type="InterPro" id="IPR044876">
    <property type="entry name" value="HRDC_dom_sf"/>
</dbReference>
<dbReference type="Proteomes" id="UP000576209">
    <property type="component" value="Unassembled WGS sequence"/>
</dbReference>
<dbReference type="PANTHER" id="PTHR47642">
    <property type="entry name" value="ATP-DEPENDENT DNA HELICASE"/>
    <property type="match status" value="1"/>
</dbReference>
<gene>
    <name evidence="2" type="ORF">GGR28_000552</name>
</gene>
<dbReference type="PANTHER" id="PTHR47642:SF7">
    <property type="entry name" value="ATP-DEPENDENT DNA HELICASE PIF1"/>
    <property type="match status" value="1"/>
</dbReference>
<dbReference type="Pfam" id="PF00570">
    <property type="entry name" value="HRDC"/>
    <property type="match status" value="1"/>
</dbReference>
<dbReference type="Gene3D" id="2.30.30.940">
    <property type="match status" value="1"/>
</dbReference>
<evidence type="ECO:0000313" key="2">
    <source>
        <dbReference type="EMBL" id="MBB4077951.1"/>
    </source>
</evidence>
<dbReference type="Gene3D" id="1.10.150.80">
    <property type="entry name" value="HRDC domain"/>
    <property type="match status" value="1"/>
</dbReference>
<dbReference type="EMBL" id="JACIFF010000001">
    <property type="protein sequence ID" value="MBB4077951.1"/>
    <property type="molecule type" value="Genomic_DNA"/>
</dbReference>
<comment type="caution">
    <text evidence="2">The sequence shown here is derived from an EMBL/GenBank/DDBJ whole genome shotgun (WGS) entry which is preliminary data.</text>
</comment>
<organism evidence="2 3">
    <name type="scientific">Neolewinella aquimaris</name>
    <dbReference type="NCBI Taxonomy" id="1835722"/>
    <lineage>
        <taxon>Bacteria</taxon>
        <taxon>Pseudomonadati</taxon>
        <taxon>Bacteroidota</taxon>
        <taxon>Saprospiria</taxon>
        <taxon>Saprospirales</taxon>
        <taxon>Lewinellaceae</taxon>
        <taxon>Neolewinella</taxon>
    </lineage>
</organism>
<dbReference type="Pfam" id="PF13538">
    <property type="entry name" value="UvrD_C_2"/>
    <property type="match status" value="1"/>
</dbReference>
<dbReference type="GO" id="GO:0000166">
    <property type="term" value="F:nucleotide binding"/>
    <property type="evidence" value="ECO:0007669"/>
    <property type="project" value="InterPro"/>
</dbReference>
<evidence type="ECO:0000313" key="3">
    <source>
        <dbReference type="Proteomes" id="UP000576209"/>
    </source>
</evidence>
<accession>A0A840DY92</accession>
<dbReference type="FunFam" id="3.40.50.300:FF:001498">
    <property type="entry name" value="ATP-dependent DNA helicase"/>
    <property type="match status" value="1"/>
</dbReference>
<dbReference type="PROSITE" id="PS50967">
    <property type="entry name" value="HRDC"/>
    <property type="match status" value="1"/>
</dbReference>
<dbReference type="GO" id="GO:0003678">
    <property type="term" value="F:DNA helicase activity"/>
    <property type="evidence" value="ECO:0007669"/>
    <property type="project" value="InterPro"/>
</dbReference>
<keyword evidence="3" id="KW-1185">Reference proteome</keyword>
<feature type="domain" description="HRDC" evidence="1">
    <location>
        <begin position="617"/>
        <end position="697"/>
    </location>
</feature>
<proteinExistence type="predicted"/>
<dbReference type="GO" id="GO:0006281">
    <property type="term" value="P:DNA repair"/>
    <property type="evidence" value="ECO:0007669"/>
    <property type="project" value="InterPro"/>
</dbReference>
<dbReference type="InterPro" id="IPR002121">
    <property type="entry name" value="HRDC_dom"/>
</dbReference>
<dbReference type="InterPro" id="IPR029491">
    <property type="entry name" value="Helicase_HTH"/>
</dbReference>
<dbReference type="SUPFAM" id="SSF52540">
    <property type="entry name" value="P-loop containing nucleoside triphosphate hydrolases"/>
    <property type="match status" value="2"/>
</dbReference>
<dbReference type="InterPro" id="IPR051055">
    <property type="entry name" value="PIF1_helicase"/>
</dbReference>
<dbReference type="SMART" id="SM00341">
    <property type="entry name" value="HRDC"/>
    <property type="match status" value="1"/>
</dbReference>
<dbReference type="CDD" id="cd18809">
    <property type="entry name" value="SF1_C_RecD"/>
    <property type="match status" value="1"/>
</dbReference>
<dbReference type="Pfam" id="PF05970">
    <property type="entry name" value="PIF1"/>
    <property type="match status" value="1"/>
</dbReference>
<protein>
    <recommendedName>
        <fullName evidence="1">HRDC domain-containing protein</fullName>
    </recommendedName>
</protein>
<evidence type="ECO:0000259" key="1">
    <source>
        <dbReference type="PROSITE" id="PS50967"/>
    </source>
</evidence>
<name>A0A840DY92_9BACT</name>
<dbReference type="InterPro" id="IPR027417">
    <property type="entry name" value="P-loop_NTPase"/>
</dbReference>
<sequence length="825" mass="91991">MTTSPELDLAFDFVSTTGRHLFLTGKAGTGKTTFLHRIRRDISKRMAVVAPTGVAAINAKGVTIHSQFQLPFGILTPDRMSAELRQKQFSREKVKVIKALDLLVIDEISMVRCDVLDAIDAVLRKVRFSDEPFGGVQLLMIGDLHQLPPVVRDQEMNEMREHWSTPYFFGSQALQRSTYRTIQLTHIFRQSDGDFIELLNRVRNDDLNEEVLSLLNQRFRPDFDPAEGSGYITLTSHNAAARRINGEKLGRLPGKAYQFRAEVEGKFPASMYPNEETLEFKVGAQVMFNKNDGPAQQYYNGKIGRITAIDGPLIKVSCGEGEPTIEVLPVEWDNRKYELDAGTREIKETVIGTYTQHPLRLAWAITIHKSQGLTFDRVVIDAADAFAHGQVYVALSRCKTFEGISLRTKIADRSVKTDAVVQSYSDRADKNKVSASDLAADRAEYELQCLTTIFSFEPLDRTARHLIRQFLEHERSLSGDHLPKLQDLSVRIREQLVGVGNKFIPRLGRYVSQGILPSNAPDLQQRLRDAATYFLPHLREIEGELTSVAVVSDNRAVAKTATEVLTALQLAVFVKISLFKLLDRGFTPTEYTRIGADAEMDFRNRRSPEKKVAVPAGLAHPELYRLLVNWRNGEAANSGKPAYVVTPTATLAGIAARLPTTQAGLLSVSGFGKRRFAEYGERILAIIQQYARSGGHPTDLQEEVIPATSTIADDLTGGKRNSDQISLALYQDGKTPAEIAQVRKITEGTVIGHLAGFITSGEVPANAIIGGNKLAALTPYFQDREVESLREVYHHFKEAYTYHELRVAEQESLRLRKLAAAEEEV</sequence>
<dbReference type="InterPro" id="IPR027785">
    <property type="entry name" value="UvrD-like_helicase_C"/>
</dbReference>
<dbReference type="GO" id="GO:0000723">
    <property type="term" value="P:telomere maintenance"/>
    <property type="evidence" value="ECO:0007669"/>
    <property type="project" value="InterPro"/>
</dbReference>
<dbReference type="RefSeq" id="WP_183494188.1">
    <property type="nucleotide sequence ID" value="NZ_JACIFF010000001.1"/>
</dbReference>
<reference evidence="2 3" key="1">
    <citation type="submission" date="2020-08" db="EMBL/GenBank/DDBJ databases">
        <title>Genomic Encyclopedia of Type Strains, Phase IV (KMG-IV): sequencing the most valuable type-strain genomes for metagenomic binning, comparative biology and taxonomic classification.</title>
        <authorList>
            <person name="Goeker M."/>
        </authorList>
    </citation>
    <scope>NUCLEOTIDE SEQUENCE [LARGE SCALE GENOMIC DNA]</scope>
    <source>
        <strain evidence="2 3">DSM 105137</strain>
    </source>
</reference>
<dbReference type="SUPFAM" id="SSF47819">
    <property type="entry name" value="HRDC-like"/>
    <property type="match status" value="1"/>
</dbReference>
<dbReference type="Pfam" id="PF14493">
    <property type="entry name" value="HTH_40"/>
    <property type="match status" value="1"/>
</dbReference>
<dbReference type="InterPro" id="IPR010997">
    <property type="entry name" value="HRDC-like_sf"/>
</dbReference>
<dbReference type="GO" id="GO:0003676">
    <property type="term" value="F:nucleic acid binding"/>
    <property type="evidence" value="ECO:0007669"/>
    <property type="project" value="InterPro"/>
</dbReference>